<feature type="binding site" evidence="13">
    <location>
        <position position="231"/>
    </location>
    <ligand>
        <name>L-serine</name>
        <dbReference type="ChEBI" id="CHEBI:33384"/>
    </ligand>
</feature>
<dbReference type="Gene3D" id="1.10.287.40">
    <property type="entry name" value="Serine-tRNA synthetase, tRNA binding domain"/>
    <property type="match status" value="1"/>
</dbReference>
<dbReference type="GO" id="GO:0005524">
    <property type="term" value="F:ATP binding"/>
    <property type="evidence" value="ECO:0007669"/>
    <property type="project" value="UniProtKB-UniRule"/>
</dbReference>
<dbReference type="InterPro" id="IPR042103">
    <property type="entry name" value="SerRS_1_N_sf"/>
</dbReference>
<evidence type="ECO:0000256" key="5">
    <source>
        <dbReference type="ARBA" id="ARBA00022598"/>
    </source>
</evidence>
<dbReference type="InterPro" id="IPR002314">
    <property type="entry name" value="aa-tRNA-synt_IIb"/>
</dbReference>
<feature type="region of interest" description="Disordered" evidence="15">
    <location>
        <begin position="19"/>
        <end position="70"/>
    </location>
</feature>
<feature type="compositionally biased region" description="Polar residues" evidence="15">
    <location>
        <begin position="41"/>
        <end position="52"/>
    </location>
</feature>
<evidence type="ECO:0000259" key="16">
    <source>
        <dbReference type="PROSITE" id="PS50862"/>
    </source>
</evidence>
<evidence type="ECO:0000256" key="12">
    <source>
        <dbReference type="HAMAP-Rule" id="MF_00176"/>
    </source>
</evidence>
<feature type="binding site" evidence="13">
    <location>
        <position position="383"/>
    </location>
    <ligand>
        <name>L-serine</name>
        <dbReference type="ChEBI" id="CHEBI:33384"/>
    </ligand>
</feature>
<feature type="binding site" evidence="12 14">
    <location>
        <begin position="349"/>
        <end position="352"/>
    </location>
    <ligand>
        <name>ATP</name>
        <dbReference type="ChEBI" id="CHEBI:30616"/>
    </ligand>
</feature>
<comment type="function">
    <text evidence="12">Catalyzes the attachment of serine to tRNA(Ser). Is also able to aminoacylate tRNA(Sec) with serine, to form the misacylated tRNA L-seryl-tRNA(Sec), which will be further converted into selenocysteinyl-tRNA(Sec).</text>
</comment>
<dbReference type="HAMAP" id="MF_00176">
    <property type="entry name" value="Ser_tRNA_synth_type1"/>
    <property type="match status" value="1"/>
</dbReference>
<dbReference type="GO" id="GO:0005737">
    <property type="term" value="C:cytoplasm"/>
    <property type="evidence" value="ECO:0007669"/>
    <property type="project" value="UniProtKB-SubCell"/>
</dbReference>
<evidence type="ECO:0000256" key="7">
    <source>
        <dbReference type="ARBA" id="ARBA00022840"/>
    </source>
</evidence>
<comment type="subunit">
    <text evidence="12">Homodimer. The tRNA molecule binds across the dimer.</text>
</comment>
<dbReference type="PRINTS" id="PR00981">
    <property type="entry name" value="TRNASYNTHSER"/>
</dbReference>
<feature type="domain" description="Aminoacyl-transfer RNA synthetases class-II family profile" evidence="16">
    <location>
        <begin position="173"/>
        <end position="410"/>
    </location>
</feature>
<evidence type="ECO:0000256" key="8">
    <source>
        <dbReference type="ARBA" id="ARBA00022917"/>
    </source>
</evidence>
<dbReference type="EMBL" id="FNCE01000002">
    <property type="protein sequence ID" value="SDF73285.1"/>
    <property type="molecule type" value="Genomic_DNA"/>
</dbReference>
<evidence type="ECO:0000313" key="17">
    <source>
        <dbReference type="EMBL" id="SDF73285.1"/>
    </source>
</evidence>
<evidence type="ECO:0000256" key="9">
    <source>
        <dbReference type="ARBA" id="ARBA00023146"/>
    </source>
</evidence>
<dbReference type="CDD" id="cd00770">
    <property type="entry name" value="SerRS_core"/>
    <property type="match status" value="1"/>
</dbReference>
<comment type="pathway">
    <text evidence="2 12">Aminoacyl-tRNA biosynthesis; selenocysteinyl-tRNA(Sec) biosynthesis; L-seryl-tRNA(Sec) from L-serine and tRNA(Sec): step 1/1.</text>
</comment>
<keyword evidence="9 12" id="KW-0030">Aminoacyl-tRNA synthetase</keyword>
<feature type="binding site" evidence="12 13">
    <location>
        <position position="285"/>
    </location>
    <ligand>
        <name>L-serine</name>
        <dbReference type="ChEBI" id="CHEBI:33384"/>
    </ligand>
</feature>
<feature type="binding site" evidence="12">
    <location>
        <begin position="231"/>
        <end position="233"/>
    </location>
    <ligand>
        <name>L-serine</name>
        <dbReference type="ChEBI" id="CHEBI:33384"/>
    </ligand>
</feature>
<dbReference type="PROSITE" id="PS50862">
    <property type="entry name" value="AA_TRNA_LIGASE_II"/>
    <property type="match status" value="1"/>
</dbReference>
<reference evidence="17 18" key="1">
    <citation type="submission" date="2016-10" db="EMBL/GenBank/DDBJ databases">
        <authorList>
            <person name="de Groot N.N."/>
        </authorList>
    </citation>
    <scope>NUCLEOTIDE SEQUENCE [LARGE SCALE GENOMIC DNA]</scope>
    <source>
        <strain evidence="17 18">DSM 25584</strain>
    </source>
</reference>
<evidence type="ECO:0000256" key="2">
    <source>
        <dbReference type="ARBA" id="ARBA00005045"/>
    </source>
</evidence>
<dbReference type="AlphaFoldDB" id="A0A1G7NGQ7"/>
<keyword evidence="4 12" id="KW-0963">Cytoplasm</keyword>
<dbReference type="NCBIfam" id="TIGR00414">
    <property type="entry name" value="serS"/>
    <property type="match status" value="1"/>
</dbReference>
<dbReference type="PIRSF" id="PIRSF001529">
    <property type="entry name" value="Ser-tRNA-synth_IIa"/>
    <property type="match status" value="1"/>
</dbReference>
<dbReference type="InterPro" id="IPR045864">
    <property type="entry name" value="aa-tRNA-synth_II/BPL/LPL"/>
</dbReference>
<gene>
    <name evidence="12" type="primary">serS</name>
    <name evidence="17" type="ORF">SAMN05216241_102168</name>
</gene>
<keyword evidence="6 12" id="KW-0547">Nucleotide-binding</keyword>
<dbReference type="Proteomes" id="UP000199415">
    <property type="component" value="Unassembled WGS sequence"/>
</dbReference>
<dbReference type="Gene3D" id="3.30.930.10">
    <property type="entry name" value="Bira Bifunctional Protein, Domain 2"/>
    <property type="match status" value="1"/>
</dbReference>
<evidence type="ECO:0000256" key="14">
    <source>
        <dbReference type="PIRSR" id="PIRSR001529-2"/>
    </source>
</evidence>
<dbReference type="InterPro" id="IPR006195">
    <property type="entry name" value="aa-tRNA-synth_II"/>
</dbReference>
<feature type="binding site" evidence="13">
    <location>
        <position position="262"/>
    </location>
    <ligand>
        <name>L-serine</name>
        <dbReference type="ChEBI" id="CHEBI:33384"/>
    </ligand>
</feature>
<dbReference type="Pfam" id="PF00587">
    <property type="entry name" value="tRNA-synt_2b"/>
    <property type="match status" value="1"/>
</dbReference>
<dbReference type="Pfam" id="PF02403">
    <property type="entry name" value="Seryl_tRNA_N"/>
    <property type="match status" value="1"/>
</dbReference>
<sequence length="427" mass="47252">MFDLKWIRENPDAFDRAMRRRGLEPQSATVLDLDARRREAQTQLQEMQSRRNAASKEIGQKKQAGDDAGAEALKQEVSQLKQSLSETEERERQLARELEEVLSGLPNAPADDVPDGEDESANVVVRSWGDTDRFGFTPRQHFELGESLAMMDFEDAAKLAGSRFVVLRGGLARLHRAIAQFMIDVHVTENGYEEVVPPFLVNSKTLYGTGQLPKFGEDLFQTTEGYWLIPTAEVPLANLAADKILHAEDLPQRYTALTPCFRAEAGAAGKDTRGMLRQHQFEKVELVSVTHPDRSWDELERMTGCAEDILQRLEIPYRVVALSAGDMGFAARKTYDIEVWLPGQELYREISSCSNCGPFQALRMQARFRAAGEKATAPVHTLNGSGVAVGRALIAVVENHQQADGSIAVPAALRPYMGGAEVISPDG</sequence>
<comment type="catalytic activity">
    <reaction evidence="10 12">
        <text>tRNA(Sec) + L-serine + ATP = L-seryl-tRNA(Sec) + AMP + diphosphate + H(+)</text>
        <dbReference type="Rhea" id="RHEA:42580"/>
        <dbReference type="Rhea" id="RHEA-COMP:9742"/>
        <dbReference type="Rhea" id="RHEA-COMP:10128"/>
        <dbReference type="ChEBI" id="CHEBI:15378"/>
        <dbReference type="ChEBI" id="CHEBI:30616"/>
        <dbReference type="ChEBI" id="CHEBI:33019"/>
        <dbReference type="ChEBI" id="CHEBI:33384"/>
        <dbReference type="ChEBI" id="CHEBI:78442"/>
        <dbReference type="ChEBI" id="CHEBI:78533"/>
        <dbReference type="ChEBI" id="CHEBI:456215"/>
        <dbReference type="EC" id="6.1.1.11"/>
    </reaction>
</comment>
<dbReference type="RefSeq" id="WP_090018809.1">
    <property type="nucleotide sequence ID" value="NZ_FNCE01000002.1"/>
</dbReference>
<evidence type="ECO:0000256" key="6">
    <source>
        <dbReference type="ARBA" id="ARBA00022741"/>
    </source>
</evidence>
<dbReference type="PANTHER" id="PTHR43697">
    <property type="entry name" value="SERYL-TRNA SYNTHETASE"/>
    <property type="match status" value="1"/>
</dbReference>
<feature type="binding site" evidence="12">
    <location>
        <position position="385"/>
    </location>
    <ligand>
        <name>L-serine</name>
        <dbReference type="ChEBI" id="CHEBI:33384"/>
    </ligand>
</feature>
<organism evidence="17 18">
    <name type="scientific">Limimonas halophila</name>
    <dbReference type="NCBI Taxonomy" id="1082479"/>
    <lineage>
        <taxon>Bacteria</taxon>
        <taxon>Pseudomonadati</taxon>
        <taxon>Pseudomonadota</taxon>
        <taxon>Alphaproteobacteria</taxon>
        <taxon>Rhodospirillales</taxon>
        <taxon>Rhodovibrionaceae</taxon>
        <taxon>Limimonas</taxon>
    </lineage>
</organism>
<dbReference type="PANTHER" id="PTHR43697:SF1">
    <property type="entry name" value="SERINE--TRNA LIGASE"/>
    <property type="match status" value="1"/>
</dbReference>
<evidence type="ECO:0000256" key="11">
    <source>
        <dbReference type="ARBA" id="ARBA00048823"/>
    </source>
</evidence>
<comment type="domain">
    <text evidence="12">Consists of two distinct domains, a catalytic core and a N-terminal extension that is involved in tRNA binding.</text>
</comment>
<dbReference type="InterPro" id="IPR010978">
    <property type="entry name" value="tRNA-bd_arm"/>
</dbReference>
<proteinExistence type="inferred from homology"/>
<dbReference type="GO" id="GO:0006434">
    <property type="term" value="P:seryl-tRNA aminoacylation"/>
    <property type="evidence" value="ECO:0007669"/>
    <property type="project" value="UniProtKB-UniRule"/>
</dbReference>
<dbReference type="InterPro" id="IPR033729">
    <property type="entry name" value="SerRS_core"/>
</dbReference>
<dbReference type="EC" id="6.1.1.11" evidence="12"/>
<dbReference type="GO" id="GO:0016260">
    <property type="term" value="P:selenocysteine biosynthetic process"/>
    <property type="evidence" value="ECO:0007669"/>
    <property type="project" value="UniProtKB-UniRule"/>
</dbReference>
<comment type="caution">
    <text evidence="12">Lacks conserved residue(s) required for the propagation of feature annotation.</text>
</comment>
<dbReference type="SUPFAM" id="SSF46589">
    <property type="entry name" value="tRNA-binding arm"/>
    <property type="match status" value="1"/>
</dbReference>
<evidence type="ECO:0000256" key="4">
    <source>
        <dbReference type="ARBA" id="ARBA00022490"/>
    </source>
</evidence>
<evidence type="ECO:0000313" key="18">
    <source>
        <dbReference type="Proteomes" id="UP000199415"/>
    </source>
</evidence>
<comment type="subcellular location">
    <subcellularLocation>
        <location evidence="1 12">Cytoplasm</location>
    </subcellularLocation>
</comment>
<dbReference type="InterPro" id="IPR002317">
    <property type="entry name" value="Ser-tRNA-ligase_type_1"/>
</dbReference>
<dbReference type="InterPro" id="IPR015866">
    <property type="entry name" value="Ser-tRNA-synth_1_N"/>
</dbReference>
<feature type="binding site" evidence="12 14">
    <location>
        <begin position="262"/>
        <end position="264"/>
    </location>
    <ligand>
        <name>ATP</name>
        <dbReference type="ChEBI" id="CHEBI:30616"/>
    </ligand>
</feature>
<keyword evidence="8 12" id="KW-0648">Protein biosynthesis</keyword>
<dbReference type="STRING" id="1082479.SAMN05216241_102168"/>
<comment type="similarity">
    <text evidence="3 12">Belongs to the class-II aminoacyl-tRNA synthetase family. Type-1 seryl-tRNA synthetase subfamily.</text>
</comment>
<dbReference type="OrthoDB" id="9804647at2"/>
<dbReference type="GO" id="GO:0004828">
    <property type="term" value="F:serine-tRNA ligase activity"/>
    <property type="evidence" value="ECO:0007669"/>
    <property type="project" value="UniProtKB-UniRule"/>
</dbReference>
<evidence type="ECO:0000256" key="1">
    <source>
        <dbReference type="ARBA" id="ARBA00004496"/>
    </source>
</evidence>
<dbReference type="UniPathway" id="UPA00906">
    <property type="reaction ID" value="UER00895"/>
</dbReference>
<dbReference type="SUPFAM" id="SSF55681">
    <property type="entry name" value="Class II aaRS and biotin synthetases"/>
    <property type="match status" value="1"/>
</dbReference>
<name>A0A1G7NGQ7_9PROT</name>
<accession>A0A1G7NGQ7</accession>
<keyword evidence="5 12" id="KW-0436">Ligase</keyword>
<protein>
    <recommendedName>
        <fullName evidence="12">Serine--tRNA ligase</fullName>
        <ecNumber evidence="12">6.1.1.11</ecNumber>
    </recommendedName>
    <alternativeName>
        <fullName evidence="12">Seryl-tRNA synthetase</fullName>
        <shortName evidence="12">SerRS</shortName>
    </alternativeName>
    <alternativeName>
        <fullName evidence="12">Seryl-tRNA(Ser/Sec) synthetase</fullName>
    </alternativeName>
</protein>
<keyword evidence="7 12" id="KW-0067">ATP-binding</keyword>
<evidence type="ECO:0000256" key="3">
    <source>
        <dbReference type="ARBA" id="ARBA00010728"/>
    </source>
</evidence>
<evidence type="ECO:0000256" key="13">
    <source>
        <dbReference type="PIRSR" id="PIRSR001529-1"/>
    </source>
</evidence>
<evidence type="ECO:0000256" key="15">
    <source>
        <dbReference type="SAM" id="MobiDB-lite"/>
    </source>
</evidence>
<keyword evidence="18" id="KW-1185">Reference proteome</keyword>
<evidence type="ECO:0000256" key="10">
    <source>
        <dbReference type="ARBA" id="ARBA00047929"/>
    </source>
</evidence>
<comment type="catalytic activity">
    <reaction evidence="11 12">
        <text>tRNA(Ser) + L-serine + ATP = L-seryl-tRNA(Ser) + AMP + diphosphate + H(+)</text>
        <dbReference type="Rhea" id="RHEA:12292"/>
        <dbReference type="Rhea" id="RHEA-COMP:9669"/>
        <dbReference type="Rhea" id="RHEA-COMP:9703"/>
        <dbReference type="ChEBI" id="CHEBI:15378"/>
        <dbReference type="ChEBI" id="CHEBI:30616"/>
        <dbReference type="ChEBI" id="CHEBI:33019"/>
        <dbReference type="ChEBI" id="CHEBI:33384"/>
        <dbReference type="ChEBI" id="CHEBI:78442"/>
        <dbReference type="ChEBI" id="CHEBI:78533"/>
        <dbReference type="ChEBI" id="CHEBI:456215"/>
        <dbReference type="EC" id="6.1.1.11"/>
    </reaction>
</comment>